<organism evidence="3 4">
    <name type="scientific">Parablautia muri</name>
    <dbReference type="NCBI Taxonomy" id="2320879"/>
    <lineage>
        <taxon>Bacteria</taxon>
        <taxon>Bacillati</taxon>
        <taxon>Bacillota</taxon>
        <taxon>Clostridia</taxon>
        <taxon>Lachnospirales</taxon>
        <taxon>Lachnospiraceae</taxon>
        <taxon>Parablautia</taxon>
    </lineage>
</organism>
<evidence type="ECO:0000313" key="4">
    <source>
        <dbReference type="Proteomes" id="UP001154420"/>
    </source>
</evidence>
<evidence type="ECO:0000256" key="1">
    <source>
        <dbReference type="ARBA" id="ARBA00009981"/>
    </source>
</evidence>
<comment type="function">
    <text evidence="2">Antitoxin component of a type II toxin-antitoxin (TA) system.</text>
</comment>
<dbReference type="SUPFAM" id="SSF143120">
    <property type="entry name" value="YefM-like"/>
    <property type="match status" value="1"/>
</dbReference>
<dbReference type="InterPro" id="IPR051405">
    <property type="entry name" value="phD/YefM_antitoxin"/>
</dbReference>
<name>A0A9X5GSK0_9FIRM</name>
<dbReference type="EMBL" id="QZDT01000005">
    <property type="protein sequence ID" value="NBJ92022.1"/>
    <property type="molecule type" value="Genomic_DNA"/>
</dbReference>
<dbReference type="Proteomes" id="UP001154420">
    <property type="component" value="Unassembled WGS sequence"/>
</dbReference>
<accession>A0A9X5GSK0</accession>
<evidence type="ECO:0000256" key="2">
    <source>
        <dbReference type="RuleBase" id="RU362080"/>
    </source>
</evidence>
<dbReference type="Gene3D" id="3.40.1620.10">
    <property type="entry name" value="YefM-like domain"/>
    <property type="match status" value="1"/>
</dbReference>
<evidence type="ECO:0000313" key="3">
    <source>
        <dbReference type="EMBL" id="NBJ92022.1"/>
    </source>
</evidence>
<gene>
    <name evidence="3" type="ORF">D5281_05325</name>
</gene>
<dbReference type="InterPro" id="IPR036165">
    <property type="entry name" value="YefM-like_sf"/>
</dbReference>
<protein>
    <recommendedName>
        <fullName evidence="2">Antitoxin</fullName>
    </recommendedName>
</protein>
<dbReference type="PANTHER" id="PTHR33713">
    <property type="entry name" value="ANTITOXIN YAFN-RELATED"/>
    <property type="match status" value="1"/>
</dbReference>
<comment type="similarity">
    <text evidence="1 2">Belongs to the phD/YefM antitoxin family.</text>
</comment>
<dbReference type="Pfam" id="PF02604">
    <property type="entry name" value="PhdYeFM_antitox"/>
    <property type="match status" value="1"/>
</dbReference>
<reference evidence="3" key="1">
    <citation type="submission" date="2018-09" db="EMBL/GenBank/DDBJ databases">
        <title>Murine metabolic-syndrome-specific gut microbial biobank.</title>
        <authorList>
            <person name="Liu C."/>
        </authorList>
    </citation>
    <scope>NUCLEOTIDE SEQUENCE</scope>
    <source>
        <strain evidence="3">D42-62</strain>
    </source>
</reference>
<dbReference type="PANTHER" id="PTHR33713:SF6">
    <property type="entry name" value="ANTITOXIN YEFM"/>
    <property type="match status" value="1"/>
</dbReference>
<dbReference type="InterPro" id="IPR006442">
    <property type="entry name" value="Antitoxin_Phd/YefM"/>
</dbReference>
<dbReference type="RefSeq" id="WP_160559093.1">
    <property type="nucleotide sequence ID" value="NZ_QZDT01000005.1"/>
</dbReference>
<sequence>MIATNFSNVRNNFKEVCDRVVHDSDIAIITRKNDENVVLMSQAQYDNLIENLHVRESKSNYEWLKESVQQAEDGKLVNFDVED</sequence>
<proteinExistence type="inferred from homology"/>
<keyword evidence="4" id="KW-1185">Reference proteome</keyword>
<dbReference type="NCBIfam" id="TIGR01552">
    <property type="entry name" value="phd_fam"/>
    <property type="match status" value="1"/>
</dbReference>
<dbReference type="AlphaFoldDB" id="A0A9X5GSK0"/>
<dbReference type="OrthoDB" id="6427at2"/>
<comment type="caution">
    <text evidence="3">The sequence shown here is derived from an EMBL/GenBank/DDBJ whole genome shotgun (WGS) entry which is preliminary data.</text>
</comment>